<protein>
    <submittedName>
        <fullName evidence="2">Uncharacterized protein</fullName>
    </submittedName>
</protein>
<dbReference type="OrthoDB" id="6433454at2759"/>
<name>A0A4Y2NKW0_ARAVE</name>
<evidence type="ECO:0000313" key="3">
    <source>
        <dbReference type="Proteomes" id="UP000499080"/>
    </source>
</evidence>
<organism evidence="2 3">
    <name type="scientific">Araneus ventricosus</name>
    <name type="common">Orbweaver spider</name>
    <name type="synonym">Epeira ventricosa</name>
    <dbReference type="NCBI Taxonomy" id="182803"/>
    <lineage>
        <taxon>Eukaryota</taxon>
        <taxon>Metazoa</taxon>
        <taxon>Ecdysozoa</taxon>
        <taxon>Arthropoda</taxon>
        <taxon>Chelicerata</taxon>
        <taxon>Arachnida</taxon>
        <taxon>Araneae</taxon>
        <taxon>Araneomorphae</taxon>
        <taxon>Entelegynae</taxon>
        <taxon>Araneoidea</taxon>
        <taxon>Araneidae</taxon>
        <taxon>Araneus</taxon>
    </lineage>
</organism>
<dbReference type="Proteomes" id="UP000499080">
    <property type="component" value="Unassembled WGS sequence"/>
</dbReference>
<sequence length="63" mass="6662">MYPLSPGTTSSVPTSSSFSNHCNSRSSMSPYMTGLLSKMNSKDDDMHGSALSLVSTSSSMYST</sequence>
<gene>
    <name evidence="2" type="ORF">AVEN_148972_1</name>
</gene>
<evidence type="ECO:0000256" key="1">
    <source>
        <dbReference type="SAM" id="MobiDB-lite"/>
    </source>
</evidence>
<reference evidence="2 3" key="1">
    <citation type="journal article" date="2019" name="Sci. Rep.">
        <title>Orb-weaving spider Araneus ventricosus genome elucidates the spidroin gene catalogue.</title>
        <authorList>
            <person name="Kono N."/>
            <person name="Nakamura H."/>
            <person name="Ohtoshi R."/>
            <person name="Moran D.A.P."/>
            <person name="Shinohara A."/>
            <person name="Yoshida Y."/>
            <person name="Fujiwara M."/>
            <person name="Mori M."/>
            <person name="Tomita M."/>
            <person name="Arakawa K."/>
        </authorList>
    </citation>
    <scope>NUCLEOTIDE SEQUENCE [LARGE SCALE GENOMIC DNA]</scope>
</reference>
<feature type="non-terminal residue" evidence="2">
    <location>
        <position position="63"/>
    </location>
</feature>
<keyword evidence="3" id="KW-1185">Reference proteome</keyword>
<dbReference type="EMBL" id="BGPR01209893">
    <property type="protein sequence ID" value="GBN39200.1"/>
    <property type="molecule type" value="Genomic_DNA"/>
</dbReference>
<comment type="caution">
    <text evidence="2">The sequence shown here is derived from an EMBL/GenBank/DDBJ whole genome shotgun (WGS) entry which is preliminary data.</text>
</comment>
<accession>A0A4Y2NKW0</accession>
<evidence type="ECO:0000313" key="2">
    <source>
        <dbReference type="EMBL" id="GBN39200.1"/>
    </source>
</evidence>
<feature type="region of interest" description="Disordered" evidence="1">
    <location>
        <begin position="1"/>
        <end position="26"/>
    </location>
</feature>
<proteinExistence type="predicted"/>
<dbReference type="AlphaFoldDB" id="A0A4Y2NKW0"/>